<name>A0A7Z2GJ26_9BURK</name>
<protein>
    <recommendedName>
        <fullName evidence="3">Capsular polysaccharide synthesis protein</fullName>
    </recommendedName>
</protein>
<dbReference type="OrthoDB" id="1259853at2"/>
<evidence type="ECO:0000313" key="2">
    <source>
        <dbReference type="Proteomes" id="UP000433577"/>
    </source>
</evidence>
<dbReference type="RefSeq" id="WP_158951720.1">
    <property type="nucleotide sequence ID" value="NZ_CP046913.1"/>
</dbReference>
<evidence type="ECO:0008006" key="3">
    <source>
        <dbReference type="Google" id="ProtNLM"/>
    </source>
</evidence>
<sequence length="238" mass="27049">MSMSPNFRDFDGLKSRTIFCAWTGHDPLSDNRLNALWSLFNNAGCPVVFLTARTIDTWQKPGFPFHPAYPFLSSMHKADYLRTYLMHHYGGGYTDIKLTSKHWAPFFDQLEASDAHALGYPELEEGIPHMEGEVGDQMRAVHSELIGICTVICRKGTPFTAKWLDFLERRLDAAMPLLQQHPARHPMDHHGVTLPDGTVSPYPFRWAGVGGETFTPHVYEFRDQIIKAPIEPIFGGYR</sequence>
<accession>A0A7Z2GJ26</accession>
<dbReference type="EMBL" id="CP046913">
    <property type="protein sequence ID" value="QGZ62717.1"/>
    <property type="molecule type" value="Genomic_DNA"/>
</dbReference>
<evidence type="ECO:0000313" key="1">
    <source>
        <dbReference type="EMBL" id="QGZ62717.1"/>
    </source>
</evidence>
<dbReference type="KEGG" id="pacs:FAZ98_13825"/>
<gene>
    <name evidence="1" type="ORF">FAZ98_13825</name>
</gene>
<keyword evidence="2" id="KW-1185">Reference proteome</keyword>
<dbReference type="AlphaFoldDB" id="A0A7Z2GJ26"/>
<proteinExistence type="predicted"/>
<dbReference type="Gene3D" id="3.90.550.20">
    <property type="match status" value="1"/>
</dbReference>
<organism evidence="1 2">
    <name type="scientific">Paraburkholderia acidisoli</name>
    <dbReference type="NCBI Taxonomy" id="2571748"/>
    <lineage>
        <taxon>Bacteria</taxon>
        <taxon>Pseudomonadati</taxon>
        <taxon>Pseudomonadota</taxon>
        <taxon>Betaproteobacteria</taxon>
        <taxon>Burkholderiales</taxon>
        <taxon>Burkholderiaceae</taxon>
        <taxon>Paraburkholderia</taxon>
    </lineage>
</organism>
<reference evidence="1 2" key="1">
    <citation type="submission" date="2019-12" db="EMBL/GenBank/DDBJ databases">
        <title>Paraburkholderia acidiphila 7Q-K02 sp. nov and Paraburkholderia acidisoli DHF22 sp. nov., two strains isolated from forest soil.</title>
        <authorList>
            <person name="Gao Z."/>
            <person name="Qiu L."/>
        </authorList>
    </citation>
    <scope>NUCLEOTIDE SEQUENCE [LARGE SCALE GENOMIC DNA]</scope>
    <source>
        <strain evidence="1 2">DHF22</strain>
    </source>
</reference>
<dbReference type="Proteomes" id="UP000433577">
    <property type="component" value="Chromosome 1"/>
</dbReference>